<dbReference type="EMBL" id="JH432122">
    <property type="status" value="NOT_ANNOTATED_CDS"/>
    <property type="molecule type" value="Genomic_DNA"/>
</dbReference>
<dbReference type="Proteomes" id="UP000014500">
    <property type="component" value="Unassembled WGS sequence"/>
</dbReference>
<reference evidence="3" key="1">
    <citation type="submission" date="2011-05" db="EMBL/GenBank/DDBJ databases">
        <authorList>
            <person name="Richards S.R."/>
            <person name="Qu J."/>
            <person name="Jiang H."/>
            <person name="Jhangiani S.N."/>
            <person name="Agravi P."/>
            <person name="Goodspeed R."/>
            <person name="Gross S."/>
            <person name="Mandapat C."/>
            <person name="Jackson L."/>
            <person name="Mathew T."/>
            <person name="Pu L."/>
            <person name="Thornton R."/>
            <person name="Saada N."/>
            <person name="Wilczek-Boney K.B."/>
            <person name="Lee S."/>
            <person name="Kovar C."/>
            <person name="Wu Y."/>
            <person name="Scherer S.E."/>
            <person name="Worley K.C."/>
            <person name="Muzny D.M."/>
            <person name="Gibbs R."/>
        </authorList>
    </citation>
    <scope>NUCLEOTIDE SEQUENCE</scope>
    <source>
        <strain evidence="3">Brora</strain>
    </source>
</reference>
<sequence length="75" mass="8205">MAEVIGGSLCILNSYPVPNRRWRIIKEDIFELVATSASQRNWRGIGIALLVILVVCSLIVTAVVLLTPIFVGLVI</sequence>
<name>T1JEK2_STRMM</name>
<evidence type="ECO:0000313" key="2">
    <source>
        <dbReference type="EnsemblMetazoa" id="SMAR012249-PA"/>
    </source>
</evidence>
<evidence type="ECO:0000256" key="1">
    <source>
        <dbReference type="SAM" id="Phobius"/>
    </source>
</evidence>
<keyword evidence="1" id="KW-0472">Membrane</keyword>
<dbReference type="STRING" id="126957.T1JEK2"/>
<keyword evidence="1" id="KW-0812">Transmembrane</keyword>
<organism evidence="2 3">
    <name type="scientific">Strigamia maritima</name>
    <name type="common">European centipede</name>
    <name type="synonym">Geophilus maritimus</name>
    <dbReference type="NCBI Taxonomy" id="126957"/>
    <lineage>
        <taxon>Eukaryota</taxon>
        <taxon>Metazoa</taxon>
        <taxon>Ecdysozoa</taxon>
        <taxon>Arthropoda</taxon>
        <taxon>Myriapoda</taxon>
        <taxon>Chilopoda</taxon>
        <taxon>Pleurostigmophora</taxon>
        <taxon>Geophilomorpha</taxon>
        <taxon>Linotaeniidae</taxon>
        <taxon>Strigamia</taxon>
    </lineage>
</organism>
<dbReference type="HOGENOM" id="CLU_2674235_0_0_1"/>
<keyword evidence="3" id="KW-1185">Reference proteome</keyword>
<reference evidence="2" key="2">
    <citation type="submission" date="2015-02" db="UniProtKB">
        <authorList>
            <consortium name="EnsemblMetazoa"/>
        </authorList>
    </citation>
    <scope>IDENTIFICATION</scope>
</reference>
<protein>
    <submittedName>
        <fullName evidence="2">Uncharacterized protein</fullName>
    </submittedName>
</protein>
<accession>T1JEK2</accession>
<dbReference type="eggNOG" id="KOG2100">
    <property type="taxonomic scope" value="Eukaryota"/>
</dbReference>
<proteinExistence type="predicted"/>
<evidence type="ECO:0000313" key="3">
    <source>
        <dbReference type="Proteomes" id="UP000014500"/>
    </source>
</evidence>
<dbReference type="EnsemblMetazoa" id="SMAR012249-RA">
    <property type="protein sequence ID" value="SMAR012249-PA"/>
    <property type="gene ID" value="SMAR012249"/>
</dbReference>
<keyword evidence="1" id="KW-1133">Transmembrane helix</keyword>
<dbReference type="AlphaFoldDB" id="T1JEK2"/>
<feature type="transmembrane region" description="Helical" evidence="1">
    <location>
        <begin position="47"/>
        <end position="71"/>
    </location>
</feature>